<dbReference type="InterPro" id="IPR002156">
    <property type="entry name" value="RNaseH_domain"/>
</dbReference>
<organism evidence="2 3">
    <name type="scientific">Kingdonia uniflora</name>
    <dbReference type="NCBI Taxonomy" id="39325"/>
    <lineage>
        <taxon>Eukaryota</taxon>
        <taxon>Viridiplantae</taxon>
        <taxon>Streptophyta</taxon>
        <taxon>Embryophyta</taxon>
        <taxon>Tracheophyta</taxon>
        <taxon>Spermatophyta</taxon>
        <taxon>Magnoliopsida</taxon>
        <taxon>Ranunculales</taxon>
        <taxon>Circaeasteraceae</taxon>
        <taxon>Kingdonia</taxon>
    </lineage>
</organism>
<evidence type="ECO:0000259" key="1">
    <source>
        <dbReference type="PROSITE" id="PS50879"/>
    </source>
</evidence>
<dbReference type="Proteomes" id="UP000541444">
    <property type="component" value="Unassembled WGS sequence"/>
</dbReference>
<dbReference type="SUPFAM" id="SSF53098">
    <property type="entry name" value="Ribonuclease H-like"/>
    <property type="match status" value="1"/>
</dbReference>
<gene>
    <name evidence="2" type="ORF">GIB67_023762</name>
</gene>
<dbReference type="GO" id="GO:0003676">
    <property type="term" value="F:nucleic acid binding"/>
    <property type="evidence" value="ECO:0007669"/>
    <property type="project" value="InterPro"/>
</dbReference>
<dbReference type="Gene3D" id="3.30.420.10">
    <property type="entry name" value="Ribonuclease H-like superfamily/Ribonuclease H"/>
    <property type="match status" value="1"/>
</dbReference>
<dbReference type="InterPro" id="IPR044730">
    <property type="entry name" value="RNase_H-like_dom_plant"/>
</dbReference>
<protein>
    <recommendedName>
        <fullName evidence="1">RNase H type-1 domain-containing protein</fullName>
    </recommendedName>
</protein>
<name>A0A7J7LGC7_9MAGN</name>
<evidence type="ECO:0000313" key="3">
    <source>
        <dbReference type="Proteomes" id="UP000541444"/>
    </source>
</evidence>
<dbReference type="EMBL" id="JACGCM010002301">
    <property type="protein sequence ID" value="KAF6141590.1"/>
    <property type="molecule type" value="Genomic_DNA"/>
</dbReference>
<dbReference type="GO" id="GO:0004523">
    <property type="term" value="F:RNA-DNA hybrid ribonuclease activity"/>
    <property type="evidence" value="ECO:0007669"/>
    <property type="project" value="InterPro"/>
</dbReference>
<dbReference type="AlphaFoldDB" id="A0A7J7LGC7"/>
<reference evidence="2 3" key="1">
    <citation type="journal article" date="2020" name="IScience">
        <title>Genome Sequencing of the Endangered Kingdonia uniflora (Circaeasteraceae, Ranunculales) Reveals Potential Mechanisms of Evolutionary Specialization.</title>
        <authorList>
            <person name="Sun Y."/>
            <person name="Deng T."/>
            <person name="Zhang A."/>
            <person name="Moore M.J."/>
            <person name="Landis J.B."/>
            <person name="Lin N."/>
            <person name="Zhang H."/>
            <person name="Zhang X."/>
            <person name="Huang J."/>
            <person name="Zhang X."/>
            <person name="Sun H."/>
            <person name="Wang H."/>
        </authorList>
    </citation>
    <scope>NUCLEOTIDE SEQUENCE [LARGE SCALE GENOMIC DNA]</scope>
    <source>
        <strain evidence="2">TB1705</strain>
        <tissue evidence="2">Leaf</tissue>
    </source>
</reference>
<keyword evidence="3" id="KW-1185">Reference proteome</keyword>
<feature type="domain" description="RNase H type-1" evidence="1">
    <location>
        <begin position="180"/>
        <end position="267"/>
    </location>
</feature>
<dbReference type="OrthoDB" id="1420211at2759"/>
<dbReference type="CDD" id="cd06222">
    <property type="entry name" value="RNase_H_like"/>
    <property type="match status" value="1"/>
</dbReference>
<sequence>MRAKFNTKFGNRIYSTQGSSVWAGIRWAVTEVEQRSGWIIGEGKDIDIWRDNSCYQLPLKELINSDSIPWNCLKAKISRGQPDKRIWKPNIHGRFSVKSAFQEIRNKGPLCCILKAADTLSSYLKDLWLGAIWGGSNLIWQARNDHFYEEDDLSIIHCLRVPCHPRKVTIVRSCFWDLLEEGKVKINTDGASKRNLGKGGVGFIIRNSRGAILRATAMGLGNVISYMAECTAFVQGLASAAYNGWEIAWLESDSSGVVNSLKNNLIP</sequence>
<proteinExistence type="predicted"/>
<evidence type="ECO:0000313" key="2">
    <source>
        <dbReference type="EMBL" id="KAF6141590.1"/>
    </source>
</evidence>
<comment type="caution">
    <text evidence="2">The sequence shown here is derived from an EMBL/GenBank/DDBJ whole genome shotgun (WGS) entry which is preliminary data.</text>
</comment>
<accession>A0A7J7LGC7</accession>
<dbReference type="InterPro" id="IPR036397">
    <property type="entry name" value="RNaseH_sf"/>
</dbReference>
<dbReference type="PANTHER" id="PTHR47723">
    <property type="entry name" value="OS05G0353850 PROTEIN"/>
    <property type="match status" value="1"/>
</dbReference>
<dbReference type="InterPro" id="IPR053151">
    <property type="entry name" value="RNase_H-like"/>
</dbReference>
<dbReference type="PROSITE" id="PS50879">
    <property type="entry name" value="RNASE_H_1"/>
    <property type="match status" value="1"/>
</dbReference>
<dbReference type="PANTHER" id="PTHR47723:SF19">
    <property type="entry name" value="POLYNUCLEOTIDYL TRANSFERASE, RIBONUCLEASE H-LIKE SUPERFAMILY PROTEIN"/>
    <property type="match status" value="1"/>
</dbReference>
<dbReference type="InterPro" id="IPR012337">
    <property type="entry name" value="RNaseH-like_sf"/>
</dbReference>
<dbReference type="Pfam" id="PF13456">
    <property type="entry name" value="RVT_3"/>
    <property type="match status" value="1"/>
</dbReference>